<name>A0A835XXZ4_9CHLO</name>
<evidence type="ECO:0000256" key="1">
    <source>
        <dbReference type="SAM" id="MobiDB-lite"/>
    </source>
</evidence>
<reference evidence="2" key="1">
    <citation type="journal article" date="2020" name="bioRxiv">
        <title>Comparative genomics of Chlamydomonas.</title>
        <authorList>
            <person name="Craig R.J."/>
            <person name="Hasan A.R."/>
            <person name="Ness R.W."/>
            <person name="Keightley P.D."/>
        </authorList>
    </citation>
    <scope>NUCLEOTIDE SEQUENCE</scope>
    <source>
        <strain evidence="2">CCAP 11/70</strain>
    </source>
</reference>
<accession>A0A835XXZ4</accession>
<evidence type="ECO:0000313" key="3">
    <source>
        <dbReference type="Proteomes" id="UP000612055"/>
    </source>
</evidence>
<feature type="region of interest" description="Disordered" evidence="1">
    <location>
        <begin position="891"/>
        <end position="925"/>
    </location>
</feature>
<gene>
    <name evidence="2" type="ORF">HYH03_009701</name>
</gene>
<evidence type="ECO:0000313" key="2">
    <source>
        <dbReference type="EMBL" id="KAG2491970.1"/>
    </source>
</evidence>
<feature type="region of interest" description="Disordered" evidence="1">
    <location>
        <begin position="369"/>
        <end position="390"/>
    </location>
</feature>
<dbReference type="EMBL" id="JAEHOE010000048">
    <property type="protein sequence ID" value="KAG2491970.1"/>
    <property type="molecule type" value="Genomic_DNA"/>
</dbReference>
<keyword evidence="3" id="KW-1185">Reference proteome</keyword>
<protein>
    <submittedName>
        <fullName evidence="2">Uncharacterized protein</fullName>
    </submittedName>
</protein>
<dbReference type="AlphaFoldDB" id="A0A835XXZ4"/>
<organism evidence="2 3">
    <name type="scientific">Edaphochlamys debaryana</name>
    <dbReference type="NCBI Taxonomy" id="47281"/>
    <lineage>
        <taxon>Eukaryota</taxon>
        <taxon>Viridiplantae</taxon>
        <taxon>Chlorophyta</taxon>
        <taxon>core chlorophytes</taxon>
        <taxon>Chlorophyceae</taxon>
        <taxon>CS clade</taxon>
        <taxon>Chlamydomonadales</taxon>
        <taxon>Chlamydomonadales incertae sedis</taxon>
        <taxon>Edaphochlamys</taxon>
    </lineage>
</organism>
<sequence>MPPADPPLPPAQRRLLVAAGAGIPARLLSSRPSQQAQALAQQPLRGAWRAGATYRPALRAAVTAALTAAAPQLSAAAVNVPAALSAESWRKARSDWRDFQTAVNNMWRAKEVLISRGKRGEVNNAEATATYQRLLERGDLAASKYYLAESLVDSARRAHAPGGASEASSGDLLPSLLLGAWDEPPTWVGSEEQLLPGRAALLCAICTAIFVGVFLPSPEKPNGSWMVALEWRRRQGQRLALALAQALLQRSGCPAPTQPQLRIFTFLITALMVHAAKKPGLGEALAATSPGPLAALTSVPALARLARATAKAVEAATPSTELLMQPTDMHKLAQTVVEAYTWAVMQAARDAELQAEGNTLAPGVEPGVSPFEGSLAGGAEGHAGRSPDGLAEAVEAACTSWLADSGHARTQEAVDADPQTGCKAREKADAECLRLTEQMLMAVRPGGVPGPVSAKTWLAMDKARHGSSELRLAVLRARLGSWLPAEMGCIARAVCRPVAVSRAGEAGAGETKAAGRPCGAREEVEKLRLESSQLASPSARAALARALVAAHLDQRSTRVAVCDPPAFALLSSAVAALGAARTQLWLMMQKACSVGLGGPSAMPRAEDCGCFPGLLLRSNPLHRVAAEVGAGPERGGGDGCNGRGRRGAALEVELVPLSFPQPDALEGVHLIEDVTPNDYYSDRLARELLDALNAQGMTCAAPEPAYSLLALESMLIVFIKTLELLRAEGREAVLLAKVPDVNHCGAAAHLSREIVMDTVMMAGGGEPVGLRPQWQQRLRMASTSGISTMLRDGCVAYDDEPGRLHKIACVAVGDRERLDPPLTDELGNRVGASAITFKSAMREAGVLLNEALHEVLNWELNIRRMGRHGVVYLILEVDPANLNCPVMRGRVQEQGTDGEEEASAEMGNGWHWGDEDGASLMDELD</sequence>
<dbReference type="Proteomes" id="UP000612055">
    <property type="component" value="Unassembled WGS sequence"/>
</dbReference>
<comment type="caution">
    <text evidence="2">The sequence shown here is derived from an EMBL/GenBank/DDBJ whole genome shotgun (WGS) entry which is preliminary data.</text>
</comment>
<proteinExistence type="predicted"/>